<dbReference type="InterPro" id="IPR006260">
    <property type="entry name" value="TonB/TolA_C"/>
</dbReference>
<dbReference type="PROSITE" id="PS50006">
    <property type="entry name" value="FHA_DOMAIN"/>
    <property type="match status" value="1"/>
</dbReference>
<evidence type="ECO:0000313" key="8">
    <source>
        <dbReference type="Proteomes" id="UP000028725"/>
    </source>
</evidence>
<keyword evidence="3" id="KW-1133">Transmembrane helix</keyword>
<dbReference type="SUPFAM" id="SSF74653">
    <property type="entry name" value="TolA/TonB C-terminal domain"/>
    <property type="match status" value="1"/>
</dbReference>
<dbReference type="PANTHER" id="PTHR23308">
    <property type="entry name" value="NUCLEAR INHIBITOR OF PROTEIN PHOSPHATASE-1"/>
    <property type="match status" value="1"/>
</dbReference>
<dbReference type="Gene3D" id="3.30.1150.10">
    <property type="match status" value="1"/>
</dbReference>
<dbReference type="STRING" id="394096.DB31_3592"/>
<dbReference type="SUPFAM" id="SSF49879">
    <property type="entry name" value="SMAD/FHA domain"/>
    <property type="match status" value="1"/>
</dbReference>
<dbReference type="SMART" id="SM00240">
    <property type="entry name" value="FHA"/>
    <property type="match status" value="1"/>
</dbReference>
<dbReference type="InterPro" id="IPR049806">
    <property type="entry name" value="MasK-like_C"/>
</dbReference>
<evidence type="ECO:0000259" key="6">
    <source>
        <dbReference type="PROSITE" id="PS50006"/>
    </source>
</evidence>
<feature type="compositionally biased region" description="Polar residues" evidence="5">
    <location>
        <begin position="380"/>
        <end position="396"/>
    </location>
</feature>
<feature type="domain" description="FHA" evidence="6">
    <location>
        <begin position="26"/>
        <end position="76"/>
    </location>
</feature>
<gene>
    <name evidence="7" type="ORF">DB31_3592</name>
</gene>
<dbReference type="RefSeq" id="WP_044183457.1">
    <property type="nucleotide sequence ID" value="NZ_JMCB01000002.1"/>
</dbReference>
<dbReference type="InterPro" id="IPR037682">
    <property type="entry name" value="TonB_C"/>
</dbReference>
<dbReference type="InterPro" id="IPR000253">
    <property type="entry name" value="FHA_dom"/>
</dbReference>
<dbReference type="Pfam" id="PF00498">
    <property type="entry name" value="FHA"/>
    <property type="match status" value="1"/>
</dbReference>
<dbReference type="EMBL" id="JMCB01000002">
    <property type="protein sequence ID" value="KFE71462.1"/>
    <property type="molecule type" value="Genomic_DNA"/>
</dbReference>
<dbReference type="AlphaFoldDB" id="A0A085WUU9"/>
<feature type="region of interest" description="Disordered" evidence="5">
    <location>
        <begin position="380"/>
        <end position="423"/>
    </location>
</feature>
<reference evidence="7 8" key="1">
    <citation type="submission" date="2014-04" db="EMBL/GenBank/DDBJ databases">
        <title>Genome assembly of Hyalangium minutum DSM 14724.</title>
        <authorList>
            <person name="Sharma G."/>
            <person name="Subramanian S."/>
        </authorList>
    </citation>
    <scope>NUCLEOTIDE SEQUENCE [LARGE SCALE GENOMIC DNA]</scope>
    <source>
        <strain evidence="7 8">DSM 14724</strain>
    </source>
</reference>
<accession>A0A085WUU9</accession>
<dbReference type="NCBIfam" id="NF033768">
    <property type="entry name" value="myxo_SS_tail"/>
    <property type="match status" value="1"/>
</dbReference>
<evidence type="ECO:0000256" key="3">
    <source>
        <dbReference type="ARBA" id="ARBA00022989"/>
    </source>
</evidence>
<evidence type="ECO:0000256" key="4">
    <source>
        <dbReference type="ARBA" id="ARBA00023136"/>
    </source>
</evidence>
<dbReference type="PATRIC" id="fig|394096.3.peg.1240"/>
<dbReference type="NCBIfam" id="NF033760">
    <property type="entry name" value="gliding_GltG"/>
    <property type="match status" value="1"/>
</dbReference>
<dbReference type="OrthoDB" id="5377858at2"/>
<dbReference type="InterPro" id="IPR050923">
    <property type="entry name" value="Cell_Proc_Reg/RNA_Proc"/>
</dbReference>
<proteinExistence type="predicted"/>
<feature type="region of interest" description="Disordered" evidence="5">
    <location>
        <begin position="151"/>
        <end position="179"/>
    </location>
</feature>
<feature type="compositionally biased region" description="Polar residues" evidence="5">
    <location>
        <begin position="151"/>
        <end position="161"/>
    </location>
</feature>
<dbReference type="NCBIfam" id="TIGR01352">
    <property type="entry name" value="tonB_Cterm"/>
    <property type="match status" value="1"/>
</dbReference>
<feature type="compositionally biased region" description="Polar residues" evidence="5">
    <location>
        <begin position="404"/>
        <end position="423"/>
    </location>
</feature>
<dbReference type="Proteomes" id="UP000028725">
    <property type="component" value="Unassembled WGS sequence"/>
</dbReference>
<keyword evidence="2" id="KW-0812">Transmembrane</keyword>
<dbReference type="Pfam" id="PF03544">
    <property type="entry name" value="TonB_C"/>
    <property type="match status" value="1"/>
</dbReference>
<name>A0A085WUU9_9BACT</name>
<evidence type="ECO:0000256" key="1">
    <source>
        <dbReference type="ARBA" id="ARBA00004167"/>
    </source>
</evidence>
<dbReference type="CDD" id="cd00060">
    <property type="entry name" value="FHA"/>
    <property type="match status" value="1"/>
</dbReference>
<organism evidence="7 8">
    <name type="scientific">Hyalangium minutum</name>
    <dbReference type="NCBI Taxonomy" id="394096"/>
    <lineage>
        <taxon>Bacteria</taxon>
        <taxon>Pseudomonadati</taxon>
        <taxon>Myxococcota</taxon>
        <taxon>Myxococcia</taxon>
        <taxon>Myxococcales</taxon>
        <taxon>Cystobacterineae</taxon>
        <taxon>Archangiaceae</taxon>
        <taxon>Hyalangium</taxon>
    </lineage>
</organism>
<dbReference type="GO" id="GO:0016020">
    <property type="term" value="C:membrane"/>
    <property type="evidence" value="ECO:0007669"/>
    <property type="project" value="UniProtKB-SubCell"/>
</dbReference>
<comment type="subcellular location">
    <subcellularLocation>
        <location evidence="1">Membrane</location>
        <topology evidence="1">Single-pass membrane protein</topology>
    </subcellularLocation>
</comment>
<keyword evidence="8" id="KW-1185">Reference proteome</keyword>
<evidence type="ECO:0000256" key="5">
    <source>
        <dbReference type="SAM" id="MobiDB-lite"/>
    </source>
</evidence>
<evidence type="ECO:0000256" key="2">
    <source>
        <dbReference type="ARBA" id="ARBA00022692"/>
    </source>
</evidence>
<dbReference type="GO" id="GO:0055085">
    <property type="term" value="P:transmembrane transport"/>
    <property type="evidence" value="ECO:0007669"/>
    <property type="project" value="InterPro"/>
</dbReference>
<sequence>MAIPLTLKVFKGETLVTSQDFARDIIKIGRLSSAHLRLDDEKVSRVHSVIEVAADGSLSIIDMGSVEGTYVNGKRVNKGRISFGDEIRLGETTLRLENPAAVAAMNVSAAVASTNVAVVTQAPAPVIAQASPVAVETSAVPETLALAPSMATTAQNETVPTEAQAPHTEPAAPVRRSHTSGPLGASLSFVWVDQRVGEFFLPPGQKKSFSVGTAEGVDFVMGDSRLGSPKLEVLRTDGHTYTVCFTGKMKGELIRNAETLDLEAVIESGKASHEDSAYTLALEPDDVFWVDLGGVALEVCFQPVPKRVHVPLSESVDYRALNILLLMLFASSMFIIGALNRTGDEEAFADELSGDHERLTKLIIKPPEPQPNRFLAQLNDQKARQQPKQPVQPSTSEPKKPIRKQTQPAVSTATPSNPKDTAQRFTKNLFSGKGSASLFGNSGGNSDLRNAISNVRNVALGSNGPFGGLMVKGGSGGPSTGGSTIGLDGIRTAGRAGGNDGYGQKVPGLTGKESVDPTIAPVEFKVNEGSLDRELVRKVIQDNKNQIRSCFERQLNQDPDLNGKVQTQFTIGPDGRVLEAKVAQSTTGNAELDACVASRVRLWMFPKPKGGGTVVVSYPFIFKQAGK</sequence>
<evidence type="ECO:0000313" key="7">
    <source>
        <dbReference type="EMBL" id="KFE71462.1"/>
    </source>
</evidence>
<dbReference type="Gene3D" id="2.60.200.20">
    <property type="match status" value="1"/>
</dbReference>
<dbReference type="InterPro" id="IPR008984">
    <property type="entry name" value="SMAD_FHA_dom_sf"/>
</dbReference>
<keyword evidence="4" id="KW-0472">Membrane</keyword>
<comment type="caution">
    <text evidence="7">The sequence shown here is derived from an EMBL/GenBank/DDBJ whole genome shotgun (WGS) entry which is preliminary data.</text>
</comment>
<protein>
    <submittedName>
        <fullName evidence="7">FHA domain containing protein</fullName>
    </submittedName>
</protein>